<sequence>MKRTRASIQNPAINFRRFIVNLSVQTFLVL</sequence>
<name>A0A0A9DZE5_ARUDO</name>
<evidence type="ECO:0000313" key="1">
    <source>
        <dbReference type="EMBL" id="JAD93151.1"/>
    </source>
</evidence>
<accession>A0A0A9DZE5</accession>
<reference evidence="1" key="1">
    <citation type="submission" date="2014-09" db="EMBL/GenBank/DDBJ databases">
        <authorList>
            <person name="Magalhaes I.L.F."/>
            <person name="Oliveira U."/>
            <person name="Santos F.R."/>
            <person name="Vidigal T.H.D.A."/>
            <person name="Brescovit A.D."/>
            <person name="Santos A.J."/>
        </authorList>
    </citation>
    <scope>NUCLEOTIDE SEQUENCE</scope>
    <source>
        <tissue evidence="1">Shoot tissue taken approximately 20 cm above the soil surface</tissue>
    </source>
</reference>
<dbReference type="EMBL" id="GBRH01204744">
    <property type="protein sequence ID" value="JAD93151.1"/>
    <property type="molecule type" value="Transcribed_RNA"/>
</dbReference>
<dbReference type="AlphaFoldDB" id="A0A0A9DZE5"/>
<organism evidence="1">
    <name type="scientific">Arundo donax</name>
    <name type="common">Giant reed</name>
    <name type="synonym">Donax arundinaceus</name>
    <dbReference type="NCBI Taxonomy" id="35708"/>
    <lineage>
        <taxon>Eukaryota</taxon>
        <taxon>Viridiplantae</taxon>
        <taxon>Streptophyta</taxon>
        <taxon>Embryophyta</taxon>
        <taxon>Tracheophyta</taxon>
        <taxon>Spermatophyta</taxon>
        <taxon>Magnoliopsida</taxon>
        <taxon>Liliopsida</taxon>
        <taxon>Poales</taxon>
        <taxon>Poaceae</taxon>
        <taxon>PACMAD clade</taxon>
        <taxon>Arundinoideae</taxon>
        <taxon>Arundineae</taxon>
        <taxon>Arundo</taxon>
    </lineage>
</organism>
<protein>
    <submittedName>
        <fullName evidence="1">Uncharacterized protein</fullName>
    </submittedName>
</protein>
<reference evidence="1" key="2">
    <citation type="journal article" date="2015" name="Data Brief">
        <title>Shoot transcriptome of the giant reed, Arundo donax.</title>
        <authorList>
            <person name="Barrero R.A."/>
            <person name="Guerrero F.D."/>
            <person name="Moolhuijzen P."/>
            <person name="Goolsby J.A."/>
            <person name="Tidwell J."/>
            <person name="Bellgard S.E."/>
            <person name="Bellgard M.I."/>
        </authorList>
    </citation>
    <scope>NUCLEOTIDE SEQUENCE</scope>
    <source>
        <tissue evidence="1">Shoot tissue taken approximately 20 cm above the soil surface</tissue>
    </source>
</reference>
<proteinExistence type="predicted"/>